<evidence type="ECO:0000313" key="3">
    <source>
        <dbReference type="EMBL" id="GAA0153741.1"/>
    </source>
</evidence>
<dbReference type="SUPFAM" id="SSF53098">
    <property type="entry name" value="Ribonuclease H-like"/>
    <property type="match status" value="1"/>
</dbReference>
<dbReference type="PANTHER" id="PTHR32166">
    <property type="entry name" value="OSJNBA0013A04.12 PROTEIN"/>
    <property type="match status" value="1"/>
</dbReference>
<dbReference type="AlphaFoldDB" id="A0AAV3PSQ6"/>
<reference evidence="3 4" key="1">
    <citation type="submission" date="2024-01" db="EMBL/GenBank/DDBJ databases">
        <title>The complete chloroplast genome sequence of Lithospermum erythrorhizon: insights into the phylogenetic relationship among Boraginaceae species and the maternal lineages of purple gromwells.</title>
        <authorList>
            <person name="Okada T."/>
            <person name="Watanabe K."/>
        </authorList>
    </citation>
    <scope>NUCLEOTIDE SEQUENCE [LARGE SCALE GENOMIC DNA]</scope>
</reference>
<keyword evidence="4" id="KW-1185">Reference proteome</keyword>
<gene>
    <name evidence="3" type="ORF">LIER_11908</name>
</gene>
<sequence length="689" mass="77761">MLTVDEMVATEDSLDIHEFGTVVDKGRVKCNYCGKVVTAFYRLRYHLSGIPKDVIPCPAVPPNIRNFFKNDIEKSIGTVKKAGVTNGHSDSPLKRHVSPCKIKSNSMAHTSIGVSKKRRKVDSSSERSPRESTSFPDSGDVPQVAPSRHGDSSLKELQKSILRFFCETRLDLSAANSHSFREMIESALRHGQLQCEVPNFQGLKQCLLQDALGEMKQYVKEVRSSWASTGCSILLDGWTDSKGRDLVNVLVDCPSGAIYLRSVDLSSLIGDVNAIQGLLEDILEDVGLDNVVQIIADSTPTCMQEVGKKLMKKHRTWYWTVCTSRCLEIMLDKFMLMNSFRETLEKAKSISRFIYRNADGLKLVGNHTCLNNLVHPSKIRSIMTFCTLESILLKETDLRSFFTSSDWNTSNLASTEDGKKVNALVLDENFWMTVHIMIKSAIPLVRVLEIFDSEITPQLGRVYDIMDQAKEAIKKEFKGKKSEYTPFWKIIDEIWDNYLYTPLHSSGYFLNPHLFYCEDFHLDPEVTTGLLHCVTRMGGSHSSLDLVVDQTDEYRMAKGKFGPGSASKDLTNLTPEKWWSKYGDHCPELQKLAIRILSQTCNGGSKYNLKMTLAEMIFEQGINPVEQQRLSEQAFVYYNMHLQDFAPNVGNYLTGGELDPMNDWIMEKPLLSMPKPEHTKGTGDDVSLM</sequence>
<organism evidence="3 4">
    <name type="scientific">Lithospermum erythrorhizon</name>
    <name type="common">Purple gromwell</name>
    <name type="synonym">Lithospermum officinale var. erythrorhizon</name>
    <dbReference type="NCBI Taxonomy" id="34254"/>
    <lineage>
        <taxon>Eukaryota</taxon>
        <taxon>Viridiplantae</taxon>
        <taxon>Streptophyta</taxon>
        <taxon>Embryophyta</taxon>
        <taxon>Tracheophyta</taxon>
        <taxon>Spermatophyta</taxon>
        <taxon>Magnoliopsida</taxon>
        <taxon>eudicotyledons</taxon>
        <taxon>Gunneridae</taxon>
        <taxon>Pentapetalae</taxon>
        <taxon>asterids</taxon>
        <taxon>lamiids</taxon>
        <taxon>Boraginales</taxon>
        <taxon>Boraginaceae</taxon>
        <taxon>Boraginoideae</taxon>
        <taxon>Lithospermeae</taxon>
        <taxon>Lithospermum</taxon>
    </lineage>
</organism>
<evidence type="ECO:0000256" key="1">
    <source>
        <dbReference type="SAM" id="MobiDB-lite"/>
    </source>
</evidence>
<dbReference type="InterPro" id="IPR012337">
    <property type="entry name" value="RNaseH-like_sf"/>
</dbReference>
<proteinExistence type="predicted"/>
<evidence type="ECO:0000313" key="4">
    <source>
        <dbReference type="Proteomes" id="UP001454036"/>
    </source>
</evidence>
<evidence type="ECO:0000259" key="2">
    <source>
        <dbReference type="Pfam" id="PF04937"/>
    </source>
</evidence>
<dbReference type="PANTHER" id="PTHR32166:SF63">
    <property type="entry name" value="HAT TRANSPOSON SUPERFAMILY PROTEIN"/>
    <property type="match status" value="1"/>
</dbReference>
<dbReference type="InterPro" id="IPR007021">
    <property type="entry name" value="DUF659"/>
</dbReference>
<protein>
    <recommendedName>
        <fullName evidence="2">DUF659 domain-containing protein</fullName>
    </recommendedName>
</protein>
<name>A0AAV3PSQ6_LITER</name>
<dbReference type="EMBL" id="BAABME010002243">
    <property type="protein sequence ID" value="GAA0153741.1"/>
    <property type="molecule type" value="Genomic_DNA"/>
</dbReference>
<dbReference type="Proteomes" id="UP001454036">
    <property type="component" value="Unassembled WGS sequence"/>
</dbReference>
<accession>A0AAV3PSQ6</accession>
<comment type="caution">
    <text evidence="3">The sequence shown here is derived from an EMBL/GenBank/DDBJ whole genome shotgun (WGS) entry which is preliminary data.</text>
</comment>
<feature type="region of interest" description="Disordered" evidence="1">
    <location>
        <begin position="108"/>
        <end position="152"/>
    </location>
</feature>
<feature type="compositionally biased region" description="Basic and acidic residues" evidence="1">
    <location>
        <begin position="121"/>
        <end position="130"/>
    </location>
</feature>
<dbReference type="Pfam" id="PF04937">
    <property type="entry name" value="DUF659"/>
    <property type="match status" value="1"/>
</dbReference>
<feature type="domain" description="DUF659" evidence="2">
    <location>
        <begin position="198"/>
        <end position="350"/>
    </location>
</feature>